<evidence type="ECO:0000256" key="2">
    <source>
        <dbReference type="ARBA" id="ARBA00023002"/>
    </source>
</evidence>
<dbReference type="CDD" id="cd08181">
    <property type="entry name" value="PPD-like"/>
    <property type="match status" value="1"/>
</dbReference>
<dbReference type="InterPro" id="IPR039697">
    <property type="entry name" value="Alcohol_dehydrogenase_Fe"/>
</dbReference>
<accession>A0A2J6WJR3</accession>
<comment type="similarity">
    <text evidence="1">Belongs to the iron-containing alcohol dehydrogenase family.</text>
</comment>
<proteinExistence type="inferred from homology"/>
<dbReference type="RefSeq" id="WP_424606174.1">
    <property type="nucleotide sequence ID" value="NZ_JBNAVA010000012.1"/>
</dbReference>
<dbReference type="InterPro" id="IPR001670">
    <property type="entry name" value="ADH_Fe/GldA"/>
</dbReference>
<evidence type="ECO:0000313" key="6">
    <source>
        <dbReference type="Proteomes" id="UP000242881"/>
    </source>
</evidence>
<dbReference type="Pfam" id="PF00465">
    <property type="entry name" value="Fe-ADH"/>
    <property type="match status" value="1"/>
</dbReference>
<dbReference type="Pfam" id="PF25137">
    <property type="entry name" value="ADH_Fe_C"/>
    <property type="match status" value="1"/>
</dbReference>
<reference evidence="5 6" key="1">
    <citation type="submission" date="2018-01" db="EMBL/GenBank/DDBJ databases">
        <title>Metagenomic assembled genomes from two thermal pools in the Uzon Caldera, Kamchatka, Russia.</title>
        <authorList>
            <person name="Wilkins L."/>
            <person name="Ettinger C."/>
        </authorList>
    </citation>
    <scope>NUCLEOTIDE SEQUENCE [LARGE SCALE GENOMIC DNA]</scope>
    <source>
        <strain evidence="5">ZAV-05</strain>
    </source>
</reference>
<keyword evidence="2" id="KW-0560">Oxidoreductase</keyword>
<evidence type="ECO:0000259" key="3">
    <source>
        <dbReference type="Pfam" id="PF00465"/>
    </source>
</evidence>
<dbReference type="Proteomes" id="UP000242881">
    <property type="component" value="Unassembled WGS sequence"/>
</dbReference>
<protein>
    <submittedName>
        <fullName evidence="5">Uncharacterized protein</fullName>
    </submittedName>
</protein>
<gene>
    <name evidence="5" type="ORF">C0187_05495</name>
</gene>
<dbReference type="GO" id="GO:0046872">
    <property type="term" value="F:metal ion binding"/>
    <property type="evidence" value="ECO:0007669"/>
    <property type="project" value="InterPro"/>
</dbReference>
<dbReference type="Gene3D" id="1.20.1090.10">
    <property type="entry name" value="Dehydroquinate synthase-like - alpha domain"/>
    <property type="match status" value="1"/>
</dbReference>
<sequence length="360" mass="40602">MSESFFFHSPVKVFVEKDPYEVLSDFLSDSCRIGVVSGKVAILKTGFKEFLLKRFPDKEFFFYDDISENPRINEVIKGGRFLRDSKVEKVIAFGGGSALDAGKACSIFATNNRPFYELMADNNYEKPIPLLAVPTTCGTGSEMNHYSIITDLEKMDKVNFKKPDLFPKYAMLWSEYLKSLDETLLLWTVYDAFSHAMEGYLSKRSNPFSDILAIEAMRLILTNLKSYSNSKKLNLSKLLFASSLSGAVILHTGTTILHALGYYLTNVHGIQHGLANALLIPRYLMMCEGKGVEKIDVIRNIEKELHFSIVDSIKDVLGDRLIKLLSGVDTEKMVDYASNKPNSLSTPFVVTKDYILRHFS</sequence>
<dbReference type="PANTHER" id="PTHR11496">
    <property type="entry name" value="ALCOHOL DEHYDROGENASE"/>
    <property type="match status" value="1"/>
</dbReference>
<dbReference type="AlphaFoldDB" id="A0A2J6WJR3"/>
<evidence type="ECO:0000313" key="5">
    <source>
        <dbReference type="EMBL" id="PMP70600.1"/>
    </source>
</evidence>
<comment type="caution">
    <text evidence="5">The sequence shown here is derived from an EMBL/GenBank/DDBJ whole genome shotgun (WGS) entry which is preliminary data.</text>
</comment>
<dbReference type="SUPFAM" id="SSF56796">
    <property type="entry name" value="Dehydroquinate synthase-like"/>
    <property type="match status" value="1"/>
</dbReference>
<organism evidence="5 6">
    <name type="scientific">Calditerrivibrio nitroreducens</name>
    <dbReference type="NCBI Taxonomy" id="477976"/>
    <lineage>
        <taxon>Bacteria</taxon>
        <taxon>Pseudomonadati</taxon>
        <taxon>Deferribacterota</taxon>
        <taxon>Deferribacteres</taxon>
        <taxon>Deferribacterales</taxon>
        <taxon>Calditerrivibrionaceae</taxon>
    </lineage>
</organism>
<feature type="domain" description="Alcohol dehydrogenase iron-type/glycerol dehydrogenase GldA" evidence="3">
    <location>
        <begin position="10"/>
        <end position="172"/>
    </location>
</feature>
<dbReference type="PANTHER" id="PTHR11496:SF102">
    <property type="entry name" value="ALCOHOL DEHYDROGENASE 4"/>
    <property type="match status" value="1"/>
</dbReference>
<dbReference type="EMBL" id="PNIN01000051">
    <property type="protein sequence ID" value="PMP70600.1"/>
    <property type="molecule type" value="Genomic_DNA"/>
</dbReference>
<dbReference type="Gene3D" id="3.40.50.1970">
    <property type="match status" value="1"/>
</dbReference>
<dbReference type="InterPro" id="IPR056798">
    <property type="entry name" value="ADH_Fe_C"/>
</dbReference>
<name>A0A2J6WJR3_9BACT</name>
<dbReference type="FunFam" id="3.40.50.1970:FF:000003">
    <property type="entry name" value="Alcohol dehydrogenase, iron-containing"/>
    <property type="match status" value="1"/>
</dbReference>
<feature type="domain" description="Fe-containing alcohol dehydrogenase-like C-terminal" evidence="4">
    <location>
        <begin position="188"/>
        <end position="298"/>
    </location>
</feature>
<evidence type="ECO:0000256" key="1">
    <source>
        <dbReference type="ARBA" id="ARBA00007358"/>
    </source>
</evidence>
<dbReference type="GO" id="GO:0004022">
    <property type="term" value="F:alcohol dehydrogenase (NAD+) activity"/>
    <property type="evidence" value="ECO:0007669"/>
    <property type="project" value="TreeGrafter"/>
</dbReference>
<evidence type="ECO:0000259" key="4">
    <source>
        <dbReference type="Pfam" id="PF25137"/>
    </source>
</evidence>